<dbReference type="SMART" id="SM00482">
    <property type="entry name" value="POLAc"/>
    <property type="match status" value="1"/>
</dbReference>
<keyword evidence="4" id="KW-0239">DNA-directed DNA polymerase</keyword>
<dbReference type="PANTHER" id="PTHR10133:SF62">
    <property type="entry name" value="DNA POLYMERASE THETA"/>
    <property type="match status" value="1"/>
</dbReference>
<dbReference type="PANTHER" id="PTHR10133">
    <property type="entry name" value="DNA POLYMERASE I"/>
    <property type="match status" value="1"/>
</dbReference>
<dbReference type="GO" id="GO:0008408">
    <property type="term" value="F:3'-5' exonuclease activity"/>
    <property type="evidence" value="ECO:0007669"/>
    <property type="project" value="InterPro"/>
</dbReference>
<comment type="catalytic activity">
    <reaction evidence="5">
        <text>DNA(n) + a 2'-deoxyribonucleoside 5'-triphosphate = DNA(n+1) + diphosphate</text>
        <dbReference type="Rhea" id="RHEA:22508"/>
        <dbReference type="Rhea" id="RHEA-COMP:17339"/>
        <dbReference type="Rhea" id="RHEA-COMP:17340"/>
        <dbReference type="ChEBI" id="CHEBI:33019"/>
        <dbReference type="ChEBI" id="CHEBI:61560"/>
        <dbReference type="ChEBI" id="CHEBI:173112"/>
        <dbReference type="EC" id="2.7.7.7"/>
    </reaction>
</comment>
<comment type="caution">
    <text evidence="7">The sequence shown here is derived from an EMBL/GenBank/DDBJ whole genome shotgun (WGS) entry which is preliminary data.</text>
</comment>
<dbReference type="Pfam" id="PF00476">
    <property type="entry name" value="DNA_pol_A"/>
    <property type="match status" value="1"/>
</dbReference>
<dbReference type="AlphaFoldDB" id="A0A0F9FCI9"/>
<evidence type="ECO:0000256" key="3">
    <source>
        <dbReference type="ARBA" id="ARBA00022695"/>
    </source>
</evidence>
<protein>
    <recommendedName>
        <fullName evidence="1">DNA-directed DNA polymerase</fullName>
        <ecNumber evidence="1">2.7.7.7</ecNumber>
    </recommendedName>
</protein>
<keyword evidence="2" id="KW-0808">Transferase</keyword>
<dbReference type="Gene3D" id="3.30.70.370">
    <property type="match status" value="1"/>
</dbReference>
<dbReference type="InterPro" id="IPR001098">
    <property type="entry name" value="DNA-dir_DNA_pol_A_palm_dom"/>
</dbReference>
<dbReference type="EC" id="2.7.7.7" evidence="1"/>
<dbReference type="InterPro" id="IPR002298">
    <property type="entry name" value="DNA_polymerase_A"/>
</dbReference>
<proteinExistence type="predicted"/>
<reference evidence="7" key="1">
    <citation type="journal article" date="2015" name="Nature">
        <title>Complex archaea that bridge the gap between prokaryotes and eukaryotes.</title>
        <authorList>
            <person name="Spang A."/>
            <person name="Saw J.H."/>
            <person name="Jorgensen S.L."/>
            <person name="Zaremba-Niedzwiedzka K."/>
            <person name="Martijn J."/>
            <person name="Lind A.E."/>
            <person name="van Eijk R."/>
            <person name="Schleper C."/>
            <person name="Guy L."/>
            <person name="Ettema T.J."/>
        </authorList>
    </citation>
    <scope>NUCLEOTIDE SEQUENCE</scope>
</reference>
<dbReference type="InterPro" id="IPR043502">
    <property type="entry name" value="DNA/RNA_pol_sf"/>
</dbReference>
<dbReference type="Gene3D" id="3.30.420.10">
    <property type="entry name" value="Ribonuclease H-like superfamily/Ribonuclease H"/>
    <property type="match status" value="1"/>
</dbReference>
<dbReference type="Gene3D" id="1.10.150.20">
    <property type="entry name" value="5' to 3' exonuclease, C-terminal subdomain"/>
    <property type="match status" value="1"/>
</dbReference>
<evidence type="ECO:0000259" key="6">
    <source>
        <dbReference type="SMART" id="SM00482"/>
    </source>
</evidence>
<dbReference type="InterPro" id="IPR019760">
    <property type="entry name" value="DNA-dir_DNA_pol_A_CS"/>
</dbReference>
<gene>
    <name evidence="7" type="ORF">LCGC14_2047420</name>
</gene>
<dbReference type="EMBL" id="LAZR01024129">
    <property type="protein sequence ID" value="KKL76186.1"/>
    <property type="molecule type" value="Genomic_DNA"/>
</dbReference>
<evidence type="ECO:0000313" key="7">
    <source>
        <dbReference type="EMBL" id="KKL76186.1"/>
    </source>
</evidence>
<evidence type="ECO:0000256" key="5">
    <source>
        <dbReference type="ARBA" id="ARBA00049244"/>
    </source>
</evidence>
<dbReference type="SUPFAM" id="SSF53098">
    <property type="entry name" value="Ribonuclease H-like"/>
    <property type="match status" value="1"/>
</dbReference>
<organism evidence="7">
    <name type="scientific">marine sediment metagenome</name>
    <dbReference type="NCBI Taxonomy" id="412755"/>
    <lineage>
        <taxon>unclassified sequences</taxon>
        <taxon>metagenomes</taxon>
        <taxon>ecological metagenomes</taxon>
    </lineage>
</organism>
<dbReference type="InterPro" id="IPR036397">
    <property type="entry name" value="RNaseH_sf"/>
</dbReference>
<evidence type="ECO:0000256" key="1">
    <source>
        <dbReference type="ARBA" id="ARBA00012417"/>
    </source>
</evidence>
<dbReference type="Pfam" id="PF01612">
    <property type="entry name" value="DNA_pol_A_exo1"/>
    <property type="match status" value="1"/>
</dbReference>
<dbReference type="GO" id="GO:0006302">
    <property type="term" value="P:double-strand break repair"/>
    <property type="evidence" value="ECO:0007669"/>
    <property type="project" value="TreeGrafter"/>
</dbReference>
<dbReference type="GO" id="GO:0003677">
    <property type="term" value="F:DNA binding"/>
    <property type="evidence" value="ECO:0007669"/>
    <property type="project" value="InterPro"/>
</dbReference>
<sequence length="559" mass="63374">MPVLHFGSQHVSKELFYSQLVDNPPRIISLDTETISLKEKLPIGFAIAVSPTEAWWFDCYPERDLEIEVLASLMSNPGIKKVYANVMFDIRVQPLIFQNFTFDESNIDDVLVMARLLGRTNARVTDLANEVGRDAQDVKDLLDEYGVKSMLELPHEVVAAKCANDAMVTLALYHHFAPQIDTLDLSPDYLDVERKVIPVLVDMSQRGLKIDQKARAVMEKKTEEDRDYYRGICTEHDFNPGSGMQSGFILAKRGSFLPFTKSKKQYKTDEETLELLTDDPLAAVVLGYKRANSILTKYLYPLRGKERSYTEYGLDTEVGRTKSSDFNMQNIPSATSRVGIDVRHIFIPDSGTFTTGDFSQLHLRFLMHLSGDREMQQVYYEGKDEGDIHISTMRKTHKPRSIAKIVNYAIPYGGSASTLAKQLKTKDIRWCSSLIDDWFDAYPDAGEWLREARRYAVTHNKSLPTLFGRQIAIPLEYNKYGRLNTEAMERKGANYPILGSDGEVMKRALIICSNYNLPLAVQVHDSITLDGDCDFPVTALETLAPVNIPFEVSKSERWT</sequence>
<dbReference type="PROSITE" id="PS00447">
    <property type="entry name" value="DNA_POLYMERASE_A"/>
    <property type="match status" value="1"/>
</dbReference>
<evidence type="ECO:0000256" key="2">
    <source>
        <dbReference type="ARBA" id="ARBA00022679"/>
    </source>
</evidence>
<dbReference type="InterPro" id="IPR002562">
    <property type="entry name" value="3'-5'_exonuclease_dom"/>
</dbReference>
<dbReference type="Gene3D" id="1.20.1060.10">
    <property type="entry name" value="Taq DNA Polymerase, Chain T, domain 4"/>
    <property type="match status" value="1"/>
</dbReference>
<dbReference type="InterPro" id="IPR012337">
    <property type="entry name" value="RNaseH-like_sf"/>
</dbReference>
<dbReference type="PRINTS" id="PR00868">
    <property type="entry name" value="DNAPOLI"/>
</dbReference>
<accession>A0A0F9FCI9</accession>
<feature type="domain" description="DNA-directed DNA polymerase family A palm" evidence="6">
    <location>
        <begin position="339"/>
        <end position="532"/>
    </location>
</feature>
<evidence type="ECO:0000256" key="4">
    <source>
        <dbReference type="ARBA" id="ARBA00022932"/>
    </source>
</evidence>
<dbReference type="SUPFAM" id="SSF56672">
    <property type="entry name" value="DNA/RNA polymerases"/>
    <property type="match status" value="1"/>
</dbReference>
<dbReference type="GO" id="GO:0006261">
    <property type="term" value="P:DNA-templated DNA replication"/>
    <property type="evidence" value="ECO:0007669"/>
    <property type="project" value="InterPro"/>
</dbReference>
<keyword evidence="3" id="KW-0548">Nucleotidyltransferase</keyword>
<name>A0A0F9FCI9_9ZZZZ</name>
<dbReference type="GO" id="GO:0003887">
    <property type="term" value="F:DNA-directed DNA polymerase activity"/>
    <property type="evidence" value="ECO:0007669"/>
    <property type="project" value="UniProtKB-KW"/>
</dbReference>